<dbReference type="PROSITE" id="PS50240">
    <property type="entry name" value="TRYPSIN_DOM"/>
    <property type="match status" value="1"/>
</dbReference>
<evidence type="ECO:0000256" key="2">
    <source>
        <dbReference type="ARBA" id="ARBA00024195"/>
    </source>
</evidence>
<dbReference type="GO" id="GO:0006508">
    <property type="term" value="P:proteolysis"/>
    <property type="evidence" value="ECO:0007669"/>
    <property type="project" value="InterPro"/>
</dbReference>
<keyword evidence="1" id="KW-1015">Disulfide bond</keyword>
<dbReference type="InterPro" id="IPR043504">
    <property type="entry name" value="Peptidase_S1_PA_chymotrypsin"/>
</dbReference>
<proteinExistence type="inferred from homology"/>
<protein>
    <submittedName>
        <fullName evidence="4">Limulus clotting factor C</fullName>
    </submittedName>
</protein>
<evidence type="ECO:0000256" key="1">
    <source>
        <dbReference type="ARBA" id="ARBA00023157"/>
    </source>
</evidence>
<dbReference type="Pfam" id="PF00089">
    <property type="entry name" value="Trypsin"/>
    <property type="match status" value="1"/>
</dbReference>
<keyword evidence="5" id="KW-1185">Reference proteome</keyword>
<dbReference type="AlphaFoldDB" id="A0AAE1GVE1"/>
<reference evidence="4" key="1">
    <citation type="submission" date="2021-07" db="EMBL/GenBank/DDBJ databases">
        <authorList>
            <person name="Catto M.A."/>
            <person name="Jacobson A."/>
            <person name="Kennedy G."/>
            <person name="Labadie P."/>
            <person name="Hunt B.G."/>
            <person name="Srinivasan R."/>
        </authorList>
    </citation>
    <scope>NUCLEOTIDE SEQUENCE</scope>
    <source>
        <strain evidence="4">PL_HMW_Pooled</strain>
        <tissue evidence="4">Head</tissue>
    </source>
</reference>
<evidence type="ECO:0000259" key="3">
    <source>
        <dbReference type="PROSITE" id="PS50240"/>
    </source>
</evidence>
<sequence length="136" mass="15198">VLGWGNLRNEPISNTLQSTMLPYVPKDRCLRTIPSKLVPYVMSNDRFCAGVLNGTTVAHGDSGGGLVFQNHDRRWFLQGVVSVGMPEQRTFAAFTNVSSFVRWMADKIQDEEIRAAAAIHHVRNQSLLKVLSACRR</sequence>
<organism evidence="4 5">
    <name type="scientific">Frankliniella fusca</name>
    <dbReference type="NCBI Taxonomy" id="407009"/>
    <lineage>
        <taxon>Eukaryota</taxon>
        <taxon>Metazoa</taxon>
        <taxon>Ecdysozoa</taxon>
        <taxon>Arthropoda</taxon>
        <taxon>Hexapoda</taxon>
        <taxon>Insecta</taxon>
        <taxon>Pterygota</taxon>
        <taxon>Neoptera</taxon>
        <taxon>Paraneoptera</taxon>
        <taxon>Thysanoptera</taxon>
        <taxon>Terebrantia</taxon>
        <taxon>Thripoidea</taxon>
        <taxon>Thripidae</taxon>
        <taxon>Frankliniella</taxon>
    </lineage>
</organism>
<dbReference type="EMBL" id="JAHWGI010000107">
    <property type="protein sequence ID" value="KAK3909677.1"/>
    <property type="molecule type" value="Genomic_DNA"/>
</dbReference>
<dbReference type="InterPro" id="IPR001254">
    <property type="entry name" value="Trypsin_dom"/>
</dbReference>
<accession>A0AAE1GVE1</accession>
<dbReference type="GO" id="GO:0004252">
    <property type="term" value="F:serine-type endopeptidase activity"/>
    <property type="evidence" value="ECO:0007669"/>
    <property type="project" value="InterPro"/>
</dbReference>
<comment type="similarity">
    <text evidence="2">Belongs to the peptidase S1 family. CLIP subfamily.</text>
</comment>
<feature type="non-terminal residue" evidence="4">
    <location>
        <position position="1"/>
    </location>
</feature>
<gene>
    <name evidence="4" type="ORF">KUF71_004033</name>
</gene>
<evidence type="ECO:0000313" key="4">
    <source>
        <dbReference type="EMBL" id="KAK3909677.1"/>
    </source>
</evidence>
<comment type="caution">
    <text evidence="4">The sequence shown here is derived from an EMBL/GenBank/DDBJ whole genome shotgun (WGS) entry which is preliminary data.</text>
</comment>
<dbReference type="Proteomes" id="UP001219518">
    <property type="component" value="Unassembled WGS sequence"/>
</dbReference>
<evidence type="ECO:0000313" key="5">
    <source>
        <dbReference type="Proteomes" id="UP001219518"/>
    </source>
</evidence>
<dbReference type="InterPro" id="IPR051487">
    <property type="entry name" value="Ser/Thr_Proteases_Immune/Dev"/>
</dbReference>
<feature type="domain" description="Peptidase S1" evidence="3">
    <location>
        <begin position="1"/>
        <end position="109"/>
    </location>
</feature>
<dbReference type="Gene3D" id="2.40.10.10">
    <property type="entry name" value="Trypsin-like serine proteases"/>
    <property type="match status" value="1"/>
</dbReference>
<reference evidence="4" key="2">
    <citation type="journal article" date="2023" name="BMC Genomics">
        <title>Pest status, molecular evolution, and epigenetic factors derived from the genome assembly of Frankliniella fusca, a thysanopteran phytovirus vector.</title>
        <authorList>
            <person name="Catto M.A."/>
            <person name="Labadie P.E."/>
            <person name="Jacobson A.L."/>
            <person name="Kennedy G.G."/>
            <person name="Srinivasan R."/>
            <person name="Hunt B.G."/>
        </authorList>
    </citation>
    <scope>NUCLEOTIDE SEQUENCE</scope>
    <source>
        <strain evidence="4">PL_HMW_Pooled</strain>
    </source>
</reference>
<dbReference type="SUPFAM" id="SSF50494">
    <property type="entry name" value="Trypsin-like serine proteases"/>
    <property type="match status" value="1"/>
</dbReference>
<dbReference type="InterPro" id="IPR009003">
    <property type="entry name" value="Peptidase_S1_PA"/>
</dbReference>
<dbReference type="PANTHER" id="PTHR24256">
    <property type="entry name" value="TRYPTASE-RELATED"/>
    <property type="match status" value="1"/>
</dbReference>
<name>A0AAE1GVE1_9NEOP</name>